<dbReference type="Gene3D" id="3.30.420.280">
    <property type="match status" value="1"/>
</dbReference>
<proteinExistence type="predicted"/>
<evidence type="ECO:0000313" key="1">
    <source>
        <dbReference type="EMBL" id="GAG37823.1"/>
    </source>
</evidence>
<feature type="non-terminal residue" evidence="1">
    <location>
        <position position="1"/>
    </location>
</feature>
<protein>
    <recommendedName>
        <fullName evidence="2">Terminase large subunit gp17-like C-terminal domain-containing protein</fullName>
    </recommendedName>
</protein>
<organism evidence="1">
    <name type="scientific">marine sediment metagenome</name>
    <dbReference type="NCBI Taxonomy" id="412755"/>
    <lineage>
        <taxon>unclassified sequences</taxon>
        <taxon>metagenomes</taxon>
        <taxon>ecological metagenomes</taxon>
    </lineage>
</organism>
<sequence length="214" mass="24681">SKAREDGRICVVPHDPTYPVHTVCDLGIMINTPWIFFQVIDLKLRIVDYFRLDKKGDARGGMAYYKKMLDQKRDDHGYSYGKFFCPSDVAKEEQGTGESLYNTALQQGIEFTKLKRELSVLDGIERVTNMFPSMWLDSEKCKPLINSLASYRREWIEAAGMYAEKPVHDSASHPADAMRYLSMVFEQKLYEMIETNSVSTTDLKKWSDQYSRTG</sequence>
<gene>
    <name evidence="1" type="ORF">S01H1_67340</name>
</gene>
<reference evidence="1" key="1">
    <citation type="journal article" date="2014" name="Front. Microbiol.">
        <title>High frequency of phylogenetically diverse reductive dehalogenase-homologous genes in deep subseafloor sedimentary metagenomes.</title>
        <authorList>
            <person name="Kawai M."/>
            <person name="Futagami T."/>
            <person name="Toyoda A."/>
            <person name="Takaki Y."/>
            <person name="Nishi S."/>
            <person name="Hori S."/>
            <person name="Arai W."/>
            <person name="Tsubouchi T."/>
            <person name="Morono Y."/>
            <person name="Uchiyama I."/>
            <person name="Ito T."/>
            <person name="Fujiyama A."/>
            <person name="Inagaki F."/>
            <person name="Takami H."/>
        </authorList>
    </citation>
    <scope>NUCLEOTIDE SEQUENCE</scope>
    <source>
        <strain evidence="1">Expedition CK06-06</strain>
    </source>
</reference>
<comment type="caution">
    <text evidence="1">The sequence shown here is derived from an EMBL/GenBank/DDBJ whole genome shotgun (WGS) entry which is preliminary data.</text>
</comment>
<name>X0XMD1_9ZZZZ</name>
<dbReference type="AlphaFoldDB" id="X0XMD1"/>
<accession>X0XMD1</accession>
<evidence type="ECO:0008006" key="2">
    <source>
        <dbReference type="Google" id="ProtNLM"/>
    </source>
</evidence>
<dbReference type="EMBL" id="BARS01044591">
    <property type="protein sequence ID" value="GAG37823.1"/>
    <property type="molecule type" value="Genomic_DNA"/>
</dbReference>